<reference evidence="3" key="1">
    <citation type="submission" date="2021-01" db="EMBL/GenBank/DDBJ databases">
        <title>Whole genome shotgun sequence of Sphaerisporangium rufum NBRC 109079.</title>
        <authorList>
            <person name="Komaki H."/>
            <person name="Tamura T."/>
        </authorList>
    </citation>
    <scope>NUCLEOTIDE SEQUENCE</scope>
    <source>
        <strain evidence="3">NBRC 109079</strain>
    </source>
</reference>
<accession>A0A919R212</accession>
<dbReference type="EMBL" id="BOOU01000042">
    <property type="protein sequence ID" value="GII77883.1"/>
    <property type="molecule type" value="Genomic_DNA"/>
</dbReference>
<proteinExistence type="predicted"/>
<name>A0A919R212_9ACTN</name>
<evidence type="ECO:0000256" key="1">
    <source>
        <dbReference type="SAM" id="MobiDB-lite"/>
    </source>
</evidence>
<dbReference type="AlphaFoldDB" id="A0A919R212"/>
<evidence type="ECO:0000313" key="3">
    <source>
        <dbReference type="EMBL" id="GII77883.1"/>
    </source>
</evidence>
<evidence type="ECO:0008006" key="5">
    <source>
        <dbReference type="Google" id="ProtNLM"/>
    </source>
</evidence>
<dbReference type="RefSeq" id="WP_203984930.1">
    <property type="nucleotide sequence ID" value="NZ_BOOU01000042.1"/>
</dbReference>
<evidence type="ECO:0000256" key="2">
    <source>
        <dbReference type="SAM" id="Phobius"/>
    </source>
</evidence>
<dbReference type="PANTHER" id="PTHR32309">
    <property type="entry name" value="TYROSINE-PROTEIN KINASE"/>
    <property type="match status" value="1"/>
</dbReference>
<feature type="transmembrane region" description="Helical" evidence="2">
    <location>
        <begin position="246"/>
        <end position="265"/>
    </location>
</feature>
<organism evidence="3 4">
    <name type="scientific">Sphaerisporangium rufum</name>
    <dbReference type="NCBI Taxonomy" id="1381558"/>
    <lineage>
        <taxon>Bacteria</taxon>
        <taxon>Bacillati</taxon>
        <taxon>Actinomycetota</taxon>
        <taxon>Actinomycetes</taxon>
        <taxon>Streptosporangiales</taxon>
        <taxon>Streptosporangiaceae</taxon>
        <taxon>Sphaerisporangium</taxon>
    </lineage>
</organism>
<keyword evidence="2" id="KW-1133">Transmembrane helix</keyword>
<sequence length="411" mass="41473">MSHPASSFSVPRPGRGVIGLGAALRRRRTVLIAFLLAGACGGGAALAVTPPSYAATAEVLVLATGVPDQAGPATGRREPPDLGTEARLARSAAVAARAARTLKAADPAALRDRVTVAVPSGSAVLALSFTAGDPANAAAGAAAFAQAYLDDRAATAAATLDLQAKALSARLRQTEAALSGAATRLARLAPGSAGHAVAADRQRVLARQLDALTARYDALTTVAVTPGTVISDARPPAAPAGPGPPLYLAGGVFAGLLAGIGAALARDRLDTRLRDPADVERRTGLTVLCEGDGPHELRELAISVSRRLRDGGELLVRAVTPGADPEPLADELRTAMAGLAPIWVRTDHAAGADAALLLIAGGDTRTWHLAGAVHRLRRTGTPVLGVVMSPGGEPPPRPGRRHPAGPAAHAS</sequence>
<keyword evidence="2" id="KW-0812">Transmembrane</keyword>
<protein>
    <recommendedName>
        <fullName evidence="5">Polysaccharide chain length determinant N-terminal domain-containing protein</fullName>
    </recommendedName>
</protein>
<dbReference type="InterPro" id="IPR050445">
    <property type="entry name" value="Bact_polysacc_biosynth/exp"/>
</dbReference>
<dbReference type="Proteomes" id="UP000655287">
    <property type="component" value="Unassembled WGS sequence"/>
</dbReference>
<comment type="caution">
    <text evidence="3">The sequence shown here is derived from an EMBL/GenBank/DDBJ whole genome shotgun (WGS) entry which is preliminary data.</text>
</comment>
<dbReference type="PANTHER" id="PTHR32309:SF31">
    <property type="entry name" value="CAPSULAR EXOPOLYSACCHARIDE FAMILY"/>
    <property type="match status" value="1"/>
</dbReference>
<evidence type="ECO:0000313" key="4">
    <source>
        <dbReference type="Proteomes" id="UP000655287"/>
    </source>
</evidence>
<keyword evidence="2" id="KW-0472">Membrane</keyword>
<feature type="region of interest" description="Disordered" evidence="1">
    <location>
        <begin position="387"/>
        <end position="411"/>
    </location>
</feature>
<keyword evidence="4" id="KW-1185">Reference proteome</keyword>
<gene>
    <name evidence="3" type="ORF">Sru01_28650</name>
</gene>